<dbReference type="Proteomes" id="UP000235388">
    <property type="component" value="Unassembled WGS sequence"/>
</dbReference>
<feature type="compositionally biased region" description="Polar residues" evidence="1">
    <location>
        <begin position="367"/>
        <end position="397"/>
    </location>
</feature>
<dbReference type="AlphaFoldDB" id="A0A2N5V9P8"/>
<name>A0A2N5V9P8_9BASI</name>
<dbReference type="STRING" id="200324.A0A2N5V9P8"/>
<reference evidence="2 3" key="1">
    <citation type="submission" date="2017-11" db="EMBL/GenBank/DDBJ databases">
        <title>De novo assembly and phasing of dikaryotic genomes from two isolates of Puccinia coronata f. sp. avenae, the causal agent of oat crown rust.</title>
        <authorList>
            <person name="Miller M.E."/>
            <person name="Zhang Y."/>
            <person name="Omidvar V."/>
            <person name="Sperschneider J."/>
            <person name="Schwessinger B."/>
            <person name="Raley C."/>
            <person name="Palmer J.M."/>
            <person name="Garnica D."/>
            <person name="Upadhyaya N."/>
            <person name="Rathjen J."/>
            <person name="Taylor J.M."/>
            <person name="Park R.F."/>
            <person name="Dodds P.N."/>
            <person name="Hirsch C.D."/>
            <person name="Kianian S.F."/>
            <person name="Figueroa M."/>
        </authorList>
    </citation>
    <scope>NUCLEOTIDE SEQUENCE [LARGE SCALE GENOMIC DNA]</scope>
    <source>
        <strain evidence="2">12NC29</strain>
    </source>
</reference>
<feature type="region of interest" description="Disordered" evidence="1">
    <location>
        <begin position="492"/>
        <end position="515"/>
    </location>
</feature>
<evidence type="ECO:0000313" key="3">
    <source>
        <dbReference type="Proteomes" id="UP000235388"/>
    </source>
</evidence>
<dbReference type="OrthoDB" id="2504856at2759"/>
<dbReference type="EMBL" id="PGCJ01000116">
    <property type="protein sequence ID" value="PLW46757.1"/>
    <property type="molecule type" value="Genomic_DNA"/>
</dbReference>
<sequence>MNQLTTSSRVRIRTQPPLPPCQAWVAFNPKEPIAQLKTHILSLLGNTPITTENIQLQLDGFAFLDQCLCQVINPTQDLIDVTTVSVIPTTQHIEPSKKRRRSQAKTQLDPNTSSEQQPPNELPQRSKSQPIERVIKPLAHSKTSQPTQQHEAIPTTQPPSTQNVIGIKETASPTPPGQGKASTKARNMRKKMKRMREREEKQLVITNPGQSQSNTNGSTELNHQSKLAHSKKELLPLQQTNGVCSAKGPSKKPQPNKNGNGSSHNPTNTHTTSQQNNSNSHHSNPSSSGSSIESSSGSSAESSSSCESSSGSSTGSSSVSSASSSEDSESEPDTSVPKSTLSDASSQPSELSSKPHGSSKADIPITPKTTSAAYKTSAITHSAGQVTQKTVSITPNPHLTMLSLSNKNKRKNLKRKSCPEQQALPTKIVFESSAAEVHRKISTKSPCHMPPSPNRTTLPTSPSPIHAHVSQTEQDVDQHDYMAVEEEEMGDYFDQSITYSAPSHGPPPSARHPSLIPPNVLITSVNLLNPYWTPGQVGTQWSSAHATNGQAASGSSVSKRTRKNRKKSLKKRRRLAAKTRLLEQGQRKGEDDEDEDDEEEDNWEESEFDEEVQGDVEEAYAEFISTGGHSLAPTGLAETESPDPRVKAEAFLKTLDEEWEQLEKVDRKNAVLGCKVAVRTIELSVESFTPERMTYYGTLIGTNEGHVTLKLDAGCIPATQAGLELEGEQDVAMDEQACAAGDQEGAVGVGEEEEEEREELLMVDVKEAIRAQQRHALALDVWGHSQSRDVRNWEWSTILDARKL</sequence>
<feature type="compositionally biased region" description="Polar residues" evidence="1">
    <location>
        <begin position="141"/>
        <end position="164"/>
    </location>
</feature>
<evidence type="ECO:0008006" key="4">
    <source>
        <dbReference type="Google" id="ProtNLM"/>
    </source>
</evidence>
<feature type="compositionally biased region" description="Basic residues" evidence="1">
    <location>
        <begin position="407"/>
        <end position="416"/>
    </location>
</feature>
<accession>A0A2N5V9P8</accession>
<feature type="region of interest" description="Disordered" evidence="1">
    <location>
        <begin position="540"/>
        <end position="614"/>
    </location>
</feature>
<feature type="compositionally biased region" description="Polar residues" evidence="1">
    <location>
        <begin position="204"/>
        <end position="227"/>
    </location>
</feature>
<feature type="compositionally biased region" description="Basic residues" evidence="1">
    <location>
        <begin position="559"/>
        <end position="577"/>
    </location>
</feature>
<gene>
    <name evidence="2" type="ORF">PCANC_09597</name>
</gene>
<evidence type="ECO:0000256" key="1">
    <source>
        <dbReference type="SAM" id="MobiDB-lite"/>
    </source>
</evidence>
<keyword evidence="3" id="KW-1185">Reference proteome</keyword>
<feature type="compositionally biased region" description="Low complexity" evidence="1">
    <location>
        <begin position="262"/>
        <end position="325"/>
    </location>
</feature>
<comment type="caution">
    <text evidence="2">The sequence shown here is derived from an EMBL/GenBank/DDBJ whole genome shotgun (WGS) entry which is preliminary data.</text>
</comment>
<feature type="compositionally biased region" description="Basic residues" evidence="1">
    <location>
        <begin position="186"/>
        <end position="195"/>
    </location>
</feature>
<feature type="compositionally biased region" description="Polar residues" evidence="1">
    <location>
        <begin position="540"/>
        <end position="557"/>
    </location>
</feature>
<proteinExistence type="predicted"/>
<evidence type="ECO:0000313" key="2">
    <source>
        <dbReference type="EMBL" id="PLW46757.1"/>
    </source>
</evidence>
<feature type="compositionally biased region" description="Acidic residues" evidence="1">
    <location>
        <begin position="591"/>
        <end position="614"/>
    </location>
</feature>
<protein>
    <recommendedName>
        <fullName evidence="4">Coilin</fullName>
    </recommendedName>
</protein>
<organism evidence="2 3">
    <name type="scientific">Puccinia coronata f. sp. avenae</name>
    <dbReference type="NCBI Taxonomy" id="200324"/>
    <lineage>
        <taxon>Eukaryota</taxon>
        <taxon>Fungi</taxon>
        <taxon>Dikarya</taxon>
        <taxon>Basidiomycota</taxon>
        <taxon>Pucciniomycotina</taxon>
        <taxon>Pucciniomycetes</taxon>
        <taxon>Pucciniales</taxon>
        <taxon>Pucciniaceae</taxon>
        <taxon>Puccinia</taxon>
    </lineage>
</organism>
<feature type="compositionally biased region" description="Polar residues" evidence="1">
    <location>
        <begin position="338"/>
        <end position="356"/>
    </location>
</feature>
<feature type="region of interest" description="Disordered" evidence="1">
    <location>
        <begin position="90"/>
        <end position="420"/>
    </location>
</feature>
<feature type="compositionally biased region" description="Polar residues" evidence="1">
    <location>
        <begin position="104"/>
        <end position="129"/>
    </location>
</feature>
<feature type="region of interest" description="Disordered" evidence="1">
    <location>
        <begin position="441"/>
        <end position="476"/>
    </location>
</feature>